<dbReference type="Pfam" id="PF10341">
    <property type="entry name" value="TPP1"/>
    <property type="match status" value="1"/>
</dbReference>
<keyword evidence="8" id="KW-1185">Reference proteome</keyword>
<dbReference type="Proteomes" id="UP001516464">
    <property type="component" value="Unassembled WGS sequence"/>
</dbReference>
<evidence type="ECO:0000256" key="3">
    <source>
        <dbReference type="ARBA" id="ARBA00022454"/>
    </source>
</evidence>
<evidence type="ECO:0000256" key="2">
    <source>
        <dbReference type="ARBA" id="ARBA00004574"/>
    </source>
</evidence>
<evidence type="ECO:0000259" key="6">
    <source>
        <dbReference type="Pfam" id="PF10341"/>
    </source>
</evidence>
<proteinExistence type="predicted"/>
<gene>
    <name evidence="7" type="ORF">TCON_1922</name>
</gene>
<keyword evidence="3" id="KW-0158">Chromosome</keyword>
<evidence type="ECO:0000313" key="8">
    <source>
        <dbReference type="Proteomes" id="UP001516464"/>
    </source>
</evidence>
<name>A0ABQ7HXG2_9MICR</name>
<evidence type="ECO:0000256" key="5">
    <source>
        <dbReference type="ARBA" id="ARBA00023242"/>
    </source>
</evidence>
<feature type="domain" description="Shelterin complex subunit TPP1/Est3" evidence="6">
    <location>
        <begin position="17"/>
        <end position="138"/>
    </location>
</feature>
<dbReference type="EMBL" id="SBIQ01000167">
    <property type="protein sequence ID" value="KAF7682863.1"/>
    <property type="molecule type" value="Genomic_DNA"/>
</dbReference>
<evidence type="ECO:0000256" key="4">
    <source>
        <dbReference type="ARBA" id="ARBA00022895"/>
    </source>
</evidence>
<evidence type="ECO:0000313" key="7">
    <source>
        <dbReference type="EMBL" id="KAF7682863.1"/>
    </source>
</evidence>
<accession>A0ABQ7HXG2</accession>
<organism evidence="7 8">
    <name type="scientific">Astathelohania contejeani</name>
    <dbReference type="NCBI Taxonomy" id="164912"/>
    <lineage>
        <taxon>Eukaryota</taxon>
        <taxon>Fungi</taxon>
        <taxon>Fungi incertae sedis</taxon>
        <taxon>Microsporidia</taxon>
        <taxon>Astathelohaniidae</taxon>
        <taxon>Astathelohania</taxon>
    </lineage>
</organism>
<protein>
    <recommendedName>
        <fullName evidence="6">Shelterin complex subunit TPP1/Est3 domain-containing protein</fullName>
    </recommendedName>
</protein>
<comment type="caution">
    <text evidence="7">The sequence shown here is derived from an EMBL/GenBank/DDBJ whole genome shotgun (WGS) entry which is preliminary data.</text>
</comment>
<keyword evidence="5" id="KW-0539">Nucleus</keyword>
<reference evidence="7 8" key="1">
    <citation type="submission" date="2019-01" db="EMBL/GenBank/DDBJ databases">
        <title>Genomes sequencing and comparative genomics of infectious freshwater microsporidia, Cucumispora dikerogammari and Thelohania contejeani.</title>
        <authorList>
            <person name="Cormier A."/>
            <person name="Giraud I."/>
            <person name="Wattier R."/>
            <person name="Teixeira M."/>
            <person name="Grandjean F."/>
            <person name="Rigaud T."/>
            <person name="Cordaux R."/>
        </authorList>
    </citation>
    <scope>NUCLEOTIDE SEQUENCE [LARGE SCALE GENOMIC DNA]</scope>
    <source>
        <strain evidence="7">T1</strain>
        <tissue evidence="7">Spores</tissue>
    </source>
</reference>
<comment type="subcellular location">
    <subcellularLocation>
        <location evidence="2">Chromosome</location>
        <location evidence="2">Telomere</location>
    </subcellularLocation>
    <subcellularLocation>
        <location evidence="1">Nucleus</location>
    </subcellularLocation>
</comment>
<keyword evidence="4" id="KW-0779">Telomere</keyword>
<sequence length="488" mass="57358">MSSFLREPWIYTFCREQYTQGTLNHQLPLSQSSICTRAQLIEIIREYPNHTLETYLSDKHHFIRARILPAATAQFREEYDLPFYEIKGCFLVLDRFFYDLCWNKKEFILVVEGFTYSGSESPTIGDPLNINQIFPFREMKHHSVFKEFEEDELEEIIEWEVGVGPTKNIINDKSSHADNKSHATTHGIYMNSITTNDSFNMKEIYLKKIDDKNNTEFHEVDKSVVDTNSMLSQMTEISTDIELPYSLPSNYELSSPPELDNNLPPTRIFIDDDLYIESDAVDHTDNLLDLSKFPRVKYNYKIEFANKNLEYNKRIRQLLCVKIKNNKNKKRIKEKQIKKNQLRIDIKDNIKTSNQIGLLEKSSINNNKQTNDEKIYENLEIKEIYRIVNQEETSNSHNKQDVIIDKSSDTSQGIYTTREILNDRNIAINDEGIDYKYKMDTNDKNKEDDITPKENIDVAITLESMISLEDIIKESQEDKLEDFFKIEF</sequence>
<evidence type="ECO:0000256" key="1">
    <source>
        <dbReference type="ARBA" id="ARBA00004123"/>
    </source>
</evidence>
<dbReference type="InterPro" id="IPR019437">
    <property type="entry name" value="TPP1/Est3"/>
</dbReference>